<sequence>MSTQPRIEQLPGKKLIGMYLRMTLAENRTADLWRTFMPRRREIIHAVGTDLYSIQDYNRGWAPQSFTPHTPFNRWATAEVSDISNIPAGMESFQLEGLYAVFLHHGPPSAFMPTFRRIFHEWLPASAYVLDDRPHFEILGAKYKHDHPDSEEEVWIPIRPKE</sequence>
<evidence type="ECO:0000313" key="3">
    <source>
        <dbReference type="Proteomes" id="UP001319180"/>
    </source>
</evidence>
<dbReference type="InterPro" id="IPR010499">
    <property type="entry name" value="AraC_E-bd"/>
</dbReference>
<proteinExistence type="predicted"/>
<evidence type="ECO:0000259" key="1">
    <source>
        <dbReference type="SMART" id="SM00871"/>
    </source>
</evidence>
<dbReference type="Gene3D" id="3.20.80.10">
    <property type="entry name" value="Regulatory factor, effector binding domain"/>
    <property type="match status" value="1"/>
</dbReference>
<name>A0AAP2D6K3_9BACT</name>
<accession>A0AAP2D6K3</accession>
<reference evidence="2 3" key="1">
    <citation type="submission" date="2021-05" db="EMBL/GenBank/DDBJ databases">
        <title>A Polyphasic approach of four new species of the genus Ohtaekwangia: Ohtaekwangia histidinii sp. nov., Ohtaekwangia cretensis sp. nov., Ohtaekwangia indiensis sp. nov., Ohtaekwangia reichenbachii sp. nov. from diverse environment.</title>
        <authorList>
            <person name="Octaviana S."/>
        </authorList>
    </citation>
    <scope>NUCLEOTIDE SEQUENCE [LARGE SCALE GENOMIC DNA]</scope>
    <source>
        <strain evidence="2 3">PWU37</strain>
    </source>
</reference>
<gene>
    <name evidence="2" type="ORF">KK078_02800</name>
</gene>
<dbReference type="AlphaFoldDB" id="A0AAP2D6K3"/>
<feature type="domain" description="AraC effector-binding" evidence="1">
    <location>
        <begin position="3"/>
        <end position="159"/>
    </location>
</feature>
<dbReference type="InterPro" id="IPR011256">
    <property type="entry name" value="Reg_factor_effector_dom_sf"/>
</dbReference>
<dbReference type="Pfam" id="PF06445">
    <property type="entry name" value="GyrI-like"/>
    <property type="match status" value="1"/>
</dbReference>
<dbReference type="InterPro" id="IPR029442">
    <property type="entry name" value="GyrI-like"/>
</dbReference>
<comment type="caution">
    <text evidence="2">The sequence shown here is derived from an EMBL/GenBank/DDBJ whole genome shotgun (WGS) entry which is preliminary data.</text>
</comment>
<dbReference type="SUPFAM" id="SSF55136">
    <property type="entry name" value="Probable bacterial effector-binding domain"/>
    <property type="match status" value="1"/>
</dbReference>
<dbReference type="SMART" id="SM00871">
    <property type="entry name" value="AraC_E_bind"/>
    <property type="match status" value="1"/>
</dbReference>
<dbReference type="Proteomes" id="UP001319180">
    <property type="component" value="Unassembled WGS sequence"/>
</dbReference>
<keyword evidence="3" id="KW-1185">Reference proteome</keyword>
<dbReference type="RefSeq" id="WP_254088716.1">
    <property type="nucleotide sequence ID" value="NZ_JAHESC010000003.1"/>
</dbReference>
<organism evidence="2 3">
    <name type="scientific">Dawidia soli</name>
    <dbReference type="NCBI Taxonomy" id="2782352"/>
    <lineage>
        <taxon>Bacteria</taxon>
        <taxon>Pseudomonadati</taxon>
        <taxon>Bacteroidota</taxon>
        <taxon>Cytophagia</taxon>
        <taxon>Cytophagales</taxon>
        <taxon>Chryseotaleaceae</taxon>
        <taxon>Dawidia</taxon>
    </lineage>
</organism>
<protein>
    <submittedName>
        <fullName evidence="2">GyrI-like domain-containing protein</fullName>
    </submittedName>
</protein>
<evidence type="ECO:0000313" key="2">
    <source>
        <dbReference type="EMBL" id="MBT1685466.1"/>
    </source>
</evidence>
<dbReference type="EMBL" id="JAHESC010000003">
    <property type="protein sequence ID" value="MBT1685466.1"/>
    <property type="molecule type" value="Genomic_DNA"/>
</dbReference>